<evidence type="ECO:0000313" key="5">
    <source>
        <dbReference type="Proteomes" id="UP001153636"/>
    </source>
</evidence>
<dbReference type="Proteomes" id="UP001153636">
    <property type="component" value="Chromosome 8"/>
</dbReference>
<dbReference type="GO" id="GO:0016616">
    <property type="term" value="F:oxidoreductase activity, acting on the CH-OH group of donors, NAD or NADP as acceptor"/>
    <property type="evidence" value="ECO:0007669"/>
    <property type="project" value="TreeGrafter"/>
</dbReference>
<dbReference type="InterPro" id="IPR020904">
    <property type="entry name" value="Sc_DH/Rdtase_CS"/>
</dbReference>
<dbReference type="Gene3D" id="3.40.50.720">
    <property type="entry name" value="NAD(P)-binding Rossmann-like Domain"/>
    <property type="match status" value="1"/>
</dbReference>
<evidence type="ECO:0000313" key="4">
    <source>
        <dbReference type="EMBL" id="CAH1114286.1"/>
    </source>
</evidence>
<dbReference type="SUPFAM" id="SSF51735">
    <property type="entry name" value="NAD(P)-binding Rossmann-fold domains"/>
    <property type="match status" value="1"/>
</dbReference>
<dbReference type="PROSITE" id="PS00061">
    <property type="entry name" value="ADH_SHORT"/>
    <property type="match status" value="1"/>
</dbReference>
<gene>
    <name evidence="4" type="ORF">PSYICH_LOCUS14917</name>
</gene>
<dbReference type="Pfam" id="PF00106">
    <property type="entry name" value="adh_short"/>
    <property type="match status" value="1"/>
</dbReference>
<protein>
    <submittedName>
        <fullName evidence="4">Uncharacterized protein</fullName>
    </submittedName>
</protein>
<comment type="similarity">
    <text evidence="1 3">Belongs to the short-chain dehydrogenases/reductases (SDR) family.</text>
</comment>
<dbReference type="AlphaFoldDB" id="A0A9P0D8B5"/>
<keyword evidence="2" id="KW-0560">Oxidoreductase</keyword>
<sequence length="275" mass="30408">MVFQLEGKVALITGGASGLGLSHAKELLRNGLKGVALADIDETAAESALQQINNEFGPGKASFVKTDVTSNESFEAAFKKTIDYFKHVDILINNAGMVNDKLWEKEVDINLKGTIQGIFLGMEIYLRNYKSGEEAVILNTSSIAGLRGNPAIPVYSATKYAIMGMTGSFGAPYHYERTKVRIITVCPGLTVQTDVFNRGEYTFSPEYMGAWVSPLEELYANKDYIQTPEHLSKEVVRMIKFAENGSVYVVEQGLPSFKYCMALKETMRNKLLIET</sequence>
<dbReference type="GO" id="GO:0005737">
    <property type="term" value="C:cytoplasm"/>
    <property type="evidence" value="ECO:0007669"/>
    <property type="project" value="TreeGrafter"/>
</dbReference>
<dbReference type="PANTHER" id="PTHR44229">
    <property type="entry name" value="15-HYDROXYPROSTAGLANDIN DEHYDROGENASE [NAD(+)]"/>
    <property type="match status" value="1"/>
</dbReference>
<dbReference type="InterPro" id="IPR002347">
    <property type="entry name" value="SDR_fam"/>
</dbReference>
<reference evidence="4" key="1">
    <citation type="submission" date="2022-01" db="EMBL/GenBank/DDBJ databases">
        <authorList>
            <person name="King R."/>
        </authorList>
    </citation>
    <scope>NUCLEOTIDE SEQUENCE</scope>
</reference>
<evidence type="ECO:0000256" key="2">
    <source>
        <dbReference type="ARBA" id="ARBA00023002"/>
    </source>
</evidence>
<name>A0A9P0D8B5_9CUCU</name>
<accession>A0A9P0D8B5</accession>
<dbReference type="OrthoDB" id="417891at2759"/>
<evidence type="ECO:0000256" key="1">
    <source>
        <dbReference type="ARBA" id="ARBA00006484"/>
    </source>
</evidence>
<dbReference type="PRINTS" id="PR00080">
    <property type="entry name" value="SDRFAMILY"/>
</dbReference>
<dbReference type="FunFam" id="3.40.50.720:FF:000338">
    <property type="entry name" value="3-oxoacyl-ACP reductase FabG"/>
    <property type="match status" value="1"/>
</dbReference>
<proteinExistence type="inferred from homology"/>
<dbReference type="InterPro" id="IPR036291">
    <property type="entry name" value="NAD(P)-bd_dom_sf"/>
</dbReference>
<dbReference type="PRINTS" id="PR00081">
    <property type="entry name" value="GDHRDH"/>
</dbReference>
<dbReference type="EMBL" id="OV651820">
    <property type="protein sequence ID" value="CAH1114286.1"/>
    <property type="molecule type" value="Genomic_DNA"/>
</dbReference>
<dbReference type="PANTHER" id="PTHR44229:SF8">
    <property type="entry name" value="ALCOHOL DEHYDROGENASE-RELATED"/>
    <property type="match status" value="1"/>
</dbReference>
<keyword evidence="5" id="KW-1185">Reference proteome</keyword>
<evidence type="ECO:0000256" key="3">
    <source>
        <dbReference type="RuleBase" id="RU000363"/>
    </source>
</evidence>
<organism evidence="4 5">
    <name type="scientific">Psylliodes chrysocephalus</name>
    <dbReference type="NCBI Taxonomy" id="3402493"/>
    <lineage>
        <taxon>Eukaryota</taxon>
        <taxon>Metazoa</taxon>
        <taxon>Ecdysozoa</taxon>
        <taxon>Arthropoda</taxon>
        <taxon>Hexapoda</taxon>
        <taxon>Insecta</taxon>
        <taxon>Pterygota</taxon>
        <taxon>Neoptera</taxon>
        <taxon>Endopterygota</taxon>
        <taxon>Coleoptera</taxon>
        <taxon>Polyphaga</taxon>
        <taxon>Cucujiformia</taxon>
        <taxon>Chrysomeloidea</taxon>
        <taxon>Chrysomelidae</taxon>
        <taxon>Galerucinae</taxon>
        <taxon>Alticini</taxon>
        <taxon>Psylliodes</taxon>
    </lineage>
</organism>